<evidence type="ECO:0000256" key="1">
    <source>
        <dbReference type="SAM" id="SignalP"/>
    </source>
</evidence>
<feature type="signal peptide" evidence="1">
    <location>
        <begin position="1"/>
        <end position="18"/>
    </location>
</feature>
<dbReference type="Proteomes" id="UP000002945">
    <property type="component" value="Unassembled WGS sequence"/>
</dbReference>
<dbReference type="InterPro" id="IPR003533">
    <property type="entry name" value="Doublecortin_dom"/>
</dbReference>
<organism evidence="3 4">
    <name type="scientific">Kordia algicida OT-1</name>
    <dbReference type="NCBI Taxonomy" id="391587"/>
    <lineage>
        <taxon>Bacteria</taxon>
        <taxon>Pseudomonadati</taxon>
        <taxon>Bacteroidota</taxon>
        <taxon>Flavobacteriia</taxon>
        <taxon>Flavobacteriales</taxon>
        <taxon>Flavobacteriaceae</taxon>
        <taxon>Kordia</taxon>
    </lineage>
</organism>
<sequence length="180" mass="20841">MKKLIAAAFLLSGMIVFAQNDKIVTTKVKKQTVVKNGEKVDKKVKVITTKTQEVKFDKDQKHQLNQDRVPAPIAVTKVYMIDNDKDPFYDKVTKVKYYNMDNKKYAFSAEGNALNISYFENDKEVNVGKAVRSKFNNYYVISSKKMNGVGYFTKDNDFVIEYYSPTENDTKIMMFEDLKF</sequence>
<dbReference type="PROSITE" id="PS50309">
    <property type="entry name" value="DC"/>
    <property type="match status" value="1"/>
</dbReference>
<keyword evidence="1" id="KW-0732">Signal</keyword>
<dbReference type="GO" id="GO:0035556">
    <property type="term" value="P:intracellular signal transduction"/>
    <property type="evidence" value="ECO:0007669"/>
    <property type="project" value="InterPro"/>
</dbReference>
<name>A9DPU3_9FLAO</name>
<dbReference type="HOGENOM" id="CLU_125418_0_0_10"/>
<evidence type="ECO:0000313" key="4">
    <source>
        <dbReference type="Proteomes" id="UP000002945"/>
    </source>
</evidence>
<keyword evidence="4" id="KW-1185">Reference proteome</keyword>
<proteinExistence type="predicted"/>
<feature type="chain" id="PRO_5002734179" description="Doublecortin domain-containing protein" evidence="1">
    <location>
        <begin position="19"/>
        <end position="180"/>
    </location>
</feature>
<evidence type="ECO:0000313" key="3">
    <source>
        <dbReference type="EMBL" id="EDP97522.1"/>
    </source>
</evidence>
<reference evidence="3 4" key="1">
    <citation type="journal article" date="2011" name="J. Bacteriol.">
        <title>Genome sequence of the algicidal bacterium Kordia algicida OT-1.</title>
        <authorList>
            <person name="Lee H.S."/>
            <person name="Kang S.G."/>
            <person name="Kwon K.K."/>
            <person name="Lee J.H."/>
            <person name="Kim S.J."/>
        </authorList>
    </citation>
    <scope>NUCLEOTIDE SEQUENCE [LARGE SCALE GENOMIC DNA]</scope>
    <source>
        <strain evidence="3 4">OT-1</strain>
    </source>
</reference>
<protein>
    <recommendedName>
        <fullName evidence="2">Doublecortin domain-containing protein</fullName>
    </recommendedName>
</protein>
<dbReference type="OrthoDB" id="1436146at2"/>
<gene>
    <name evidence="3" type="ORF">KAOT1_20207</name>
</gene>
<dbReference type="AlphaFoldDB" id="A9DPU3"/>
<comment type="caution">
    <text evidence="3">The sequence shown here is derived from an EMBL/GenBank/DDBJ whole genome shotgun (WGS) entry which is preliminary data.</text>
</comment>
<dbReference type="EMBL" id="ABIB01000002">
    <property type="protein sequence ID" value="EDP97522.1"/>
    <property type="molecule type" value="Genomic_DNA"/>
</dbReference>
<evidence type="ECO:0000259" key="2">
    <source>
        <dbReference type="PROSITE" id="PS50309"/>
    </source>
</evidence>
<accession>A9DPU3</accession>
<dbReference type="STRING" id="391587.KAOT1_20207"/>
<dbReference type="RefSeq" id="WP_007096570.1">
    <property type="nucleotide sequence ID" value="NZ_CP142125.1"/>
</dbReference>
<feature type="domain" description="Doublecortin" evidence="2">
    <location>
        <begin position="29"/>
        <end position="119"/>
    </location>
</feature>